<name>A0A5M9JWT7_MONFR</name>
<evidence type="ECO:0008006" key="4">
    <source>
        <dbReference type="Google" id="ProtNLM"/>
    </source>
</evidence>
<gene>
    <name evidence="2" type="ORF">EYC84_002878</name>
</gene>
<dbReference type="EMBL" id="VICG01000004">
    <property type="protein sequence ID" value="KAA8572252.1"/>
    <property type="molecule type" value="Genomic_DNA"/>
</dbReference>
<dbReference type="AlphaFoldDB" id="A0A5M9JWT7"/>
<evidence type="ECO:0000313" key="2">
    <source>
        <dbReference type="EMBL" id="KAA8572252.1"/>
    </source>
</evidence>
<feature type="transmembrane region" description="Helical" evidence="1">
    <location>
        <begin position="74"/>
        <end position="97"/>
    </location>
</feature>
<evidence type="ECO:0000313" key="3">
    <source>
        <dbReference type="Proteomes" id="UP000322873"/>
    </source>
</evidence>
<evidence type="ECO:0000256" key="1">
    <source>
        <dbReference type="SAM" id="Phobius"/>
    </source>
</evidence>
<dbReference type="OrthoDB" id="3505807at2759"/>
<organism evidence="2 3">
    <name type="scientific">Monilinia fructicola</name>
    <name type="common">Brown rot fungus</name>
    <name type="synonym">Ciboria fructicola</name>
    <dbReference type="NCBI Taxonomy" id="38448"/>
    <lineage>
        <taxon>Eukaryota</taxon>
        <taxon>Fungi</taxon>
        <taxon>Dikarya</taxon>
        <taxon>Ascomycota</taxon>
        <taxon>Pezizomycotina</taxon>
        <taxon>Leotiomycetes</taxon>
        <taxon>Helotiales</taxon>
        <taxon>Sclerotiniaceae</taxon>
        <taxon>Monilinia</taxon>
    </lineage>
</organism>
<dbReference type="VEuPathDB" id="FungiDB:MFRU_003g05240"/>
<feature type="transmembrane region" description="Helical" evidence="1">
    <location>
        <begin position="29"/>
        <end position="53"/>
    </location>
</feature>
<keyword evidence="1" id="KW-1133">Transmembrane helix</keyword>
<reference evidence="2 3" key="1">
    <citation type="submission" date="2019-06" db="EMBL/GenBank/DDBJ databases">
        <title>Genome Sequence of the Brown Rot Fungal Pathogen Monilinia fructicola.</title>
        <authorList>
            <person name="De Miccolis Angelini R.M."/>
            <person name="Landi L."/>
            <person name="Abate D."/>
            <person name="Pollastro S."/>
            <person name="Romanazzi G."/>
            <person name="Faretra F."/>
        </authorList>
    </citation>
    <scope>NUCLEOTIDE SEQUENCE [LARGE SCALE GENOMIC DNA]</scope>
    <source>
        <strain evidence="2 3">Mfrc123</strain>
    </source>
</reference>
<keyword evidence="3" id="KW-1185">Reference proteome</keyword>
<sequence>MTSTVLGIDHILLGVQELLFAIPHLIRPVLLTFALFFTVCIFMCAVASAFIAMKSSLSTVLKDSDDLCSEWMRKIVASDAFIGMGVLGYVVVVAFGVGRGLDLVLGVCW</sequence>
<accession>A0A5M9JWT7</accession>
<comment type="caution">
    <text evidence="2">The sequence shown here is derived from an EMBL/GenBank/DDBJ whole genome shotgun (WGS) entry which is preliminary data.</text>
</comment>
<dbReference type="Proteomes" id="UP000322873">
    <property type="component" value="Unassembled WGS sequence"/>
</dbReference>
<keyword evidence="1" id="KW-0472">Membrane</keyword>
<keyword evidence="1" id="KW-0812">Transmembrane</keyword>
<protein>
    <recommendedName>
        <fullName evidence="4">Transmembrane protein</fullName>
    </recommendedName>
</protein>
<proteinExistence type="predicted"/>